<geneLocation type="plasmid" evidence="1 2">
    <name>pDSM109990_a</name>
</geneLocation>
<keyword evidence="1" id="KW-0614">Plasmid</keyword>
<dbReference type="EMBL" id="CP085145">
    <property type="protein sequence ID" value="UOA16650.1"/>
    <property type="molecule type" value="Genomic_DNA"/>
</dbReference>
<keyword evidence="2" id="KW-1185">Reference proteome</keyword>
<name>A0ABY3ZR81_9RHOB</name>
<dbReference type="PROSITE" id="PS51257">
    <property type="entry name" value="PROKAR_LIPOPROTEIN"/>
    <property type="match status" value="1"/>
</dbReference>
<evidence type="ECO:0008006" key="3">
    <source>
        <dbReference type="Google" id="ProtNLM"/>
    </source>
</evidence>
<dbReference type="RefSeq" id="WP_243263355.1">
    <property type="nucleotide sequence ID" value="NZ_CP085145.1"/>
</dbReference>
<protein>
    <recommendedName>
        <fullName evidence="3">LPS-assembly lipoprotein</fullName>
    </recommendedName>
</protein>
<dbReference type="Proteomes" id="UP000831019">
    <property type="component" value="Plasmid pDSM109990_a"/>
</dbReference>
<evidence type="ECO:0000313" key="2">
    <source>
        <dbReference type="Proteomes" id="UP000831019"/>
    </source>
</evidence>
<organism evidence="1 2">
    <name type="scientific">Sulfitobacter dubius</name>
    <dbReference type="NCBI Taxonomy" id="218673"/>
    <lineage>
        <taxon>Bacteria</taxon>
        <taxon>Pseudomonadati</taxon>
        <taxon>Pseudomonadota</taxon>
        <taxon>Alphaproteobacteria</taxon>
        <taxon>Rhodobacterales</taxon>
        <taxon>Roseobacteraceae</taxon>
        <taxon>Sulfitobacter</taxon>
    </lineage>
</organism>
<accession>A0ABY3ZR81</accession>
<evidence type="ECO:0000313" key="1">
    <source>
        <dbReference type="EMBL" id="UOA16650.1"/>
    </source>
</evidence>
<dbReference type="Gene3D" id="3.30.160.150">
    <property type="entry name" value="Lipoprotein like domain"/>
    <property type="match status" value="1"/>
</dbReference>
<reference evidence="2" key="1">
    <citation type="journal article" date="2022" name="Microorganisms">
        <title>Beyond the ABCs#Discovery of Three New Plasmid Types in Rhodobacterales (RepQ, RepY, RepW).</title>
        <authorList>
            <person name="Freese H.M."/>
            <person name="Ringel V."/>
            <person name="Overmann J."/>
            <person name="Petersen J."/>
        </authorList>
    </citation>
    <scope>NUCLEOTIDE SEQUENCE [LARGE SCALE GENOMIC DNA]</scope>
    <source>
        <strain evidence="2">DSM 109990</strain>
        <plasmid evidence="2">pDSM109990_a</plasmid>
    </source>
</reference>
<proteinExistence type="predicted"/>
<gene>
    <name evidence="1" type="ORF">DSM109990_03534</name>
</gene>
<sequence length="158" mass="17411">MRPLRAIYVSAALFMIGSLAGCGFTPIYGTGSSISQTLSDIQVAPPGNREEYLFVRGMEERLTRNSQAQKTLRYNLSLSEVGLDIRDVSRSQVIGKVNYQLFDEADGKVLASGAVESFTSFSTDDDFPTLMRNSAQERLINILVDRVMSDLTAKLAMD</sequence>